<evidence type="ECO:0000259" key="2">
    <source>
        <dbReference type="Pfam" id="PF18511"/>
    </source>
</evidence>
<organism evidence="4 5">
    <name type="scientific">Tetracentron sinense</name>
    <name type="common">Spur-leaf</name>
    <dbReference type="NCBI Taxonomy" id="13715"/>
    <lineage>
        <taxon>Eukaryota</taxon>
        <taxon>Viridiplantae</taxon>
        <taxon>Streptophyta</taxon>
        <taxon>Embryophyta</taxon>
        <taxon>Tracheophyta</taxon>
        <taxon>Spermatophyta</taxon>
        <taxon>Magnoliopsida</taxon>
        <taxon>Trochodendrales</taxon>
        <taxon>Trochodendraceae</taxon>
        <taxon>Tetracentron</taxon>
    </lineage>
</organism>
<evidence type="ECO:0000313" key="4">
    <source>
        <dbReference type="EMBL" id="KAF8409363.1"/>
    </source>
</evidence>
<feature type="domain" description="COI1 F-box" evidence="2">
    <location>
        <begin position="19"/>
        <end position="46"/>
    </location>
</feature>
<dbReference type="EMBL" id="JABCRI010000003">
    <property type="protein sequence ID" value="KAF8409363.1"/>
    <property type="molecule type" value="Genomic_DNA"/>
</dbReference>
<dbReference type="AlphaFoldDB" id="A0A835DMB7"/>
<dbReference type="InterPro" id="IPR054296">
    <property type="entry name" value="DUF7032"/>
</dbReference>
<reference evidence="4 5" key="1">
    <citation type="submission" date="2020-04" db="EMBL/GenBank/DDBJ databases">
        <title>Plant Genome Project.</title>
        <authorList>
            <person name="Zhang R.-G."/>
        </authorList>
    </citation>
    <scope>NUCLEOTIDE SEQUENCE [LARGE SCALE GENOMIC DNA]</scope>
    <source>
        <strain evidence="4">YNK0</strain>
        <tissue evidence="4">Leaf</tissue>
    </source>
</reference>
<feature type="domain" description="DUF7032" evidence="3">
    <location>
        <begin position="108"/>
        <end position="217"/>
    </location>
</feature>
<comment type="caution">
    <text evidence="4">The sequence shown here is derived from an EMBL/GenBank/DDBJ whole genome shotgun (WGS) entry which is preliminary data.</text>
</comment>
<feature type="region of interest" description="Disordered" evidence="1">
    <location>
        <begin position="78"/>
        <end position="103"/>
    </location>
</feature>
<accession>A0A835DMB7</accession>
<name>A0A835DMB7_TETSI</name>
<evidence type="ECO:0000256" key="1">
    <source>
        <dbReference type="SAM" id="MobiDB-lite"/>
    </source>
</evidence>
<dbReference type="Pfam" id="PF18511">
    <property type="entry name" value="F-box_5"/>
    <property type="match status" value="1"/>
</dbReference>
<gene>
    <name evidence="4" type="ORF">HHK36_005438</name>
</gene>
<dbReference type="OrthoDB" id="1742435at2759"/>
<protein>
    <recommendedName>
        <fullName evidence="6">F-box domain-containing protein</fullName>
    </recommendedName>
</protein>
<dbReference type="InterPro" id="IPR041567">
    <property type="entry name" value="COI1_F-box"/>
</dbReference>
<dbReference type="PANTHER" id="PTHR46043">
    <property type="entry name" value="ARM REPEAT SUPERFAMILY PROTEIN"/>
    <property type="match status" value="1"/>
</dbReference>
<evidence type="ECO:0000313" key="5">
    <source>
        <dbReference type="Proteomes" id="UP000655225"/>
    </source>
</evidence>
<keyword evidence="5" id="KW-1185">Reference proteome</keyword>
<sequence length="271" mass="30128">MASRRKNDSVEDEKHLSPFPDEVLERVLVFVKSHRDRSSVSLVCKDCSILPSSHNSKSEFSLTLVELSESSENGFISNPMRIKMGDKKGHKEEERSSPELSTGKSSLRQAIELISSLVFMSLSVKVFPVKWQLIRKKLEELNSCLTAAQNGDSNENSALSDLIPAILLTVRDSYDLARRCVDLSYSGKLLMQSDLDVVSAKFELHLKNLARVYTAGIPNHGYAIIVSRPGIGACRDDMKFYVKDLLTRLKIGNLEMKGQALVALNEVVGGR</sequence>
<dbReference type="Pfam" id="PF23005">
    <property type="entry name" value="DUF7032"/>
    <property type="match status" value="1"/>
</dbReference>
<dbReference type="PANTHER" id="PTHR46043:SF5">
    <property type="entry name" value="ARM REPEAT SUPERFAMILY PROTEIN"/>
    <property type="match status" value="1"/>
</dbReference>
<dbReference type="Proteomes" id="UP000655225">
    <property type="component" value="Unassembled WGS sequence"/>
</dbReference>
<dbReference type="Gene3D" id="1.20.1280.50">
    <property type="match status" value="1"/>
</dbReference>
<proteinExistence type="predicted"/>
<feature type="compositionally biased region" description="Basic and acidic residues" evidence="1">
    <location>
        <begin position="83"/>
        <end position="97"/>
    </location>
</feature>
<evidence type="ECO:0008006" key="6">
    <source>
        <dbReference type="Google" id="ProtNLM"/>
    </source>
</evidence>
<evidence type="ECO:0000259" key="3">
    <source>
        <dbReference type="Pfam" id="PF23005"/>
    </source>
</evidence>